<dbReference type="AlphaFoldDB" id="A0A4Y7T0A4"/>
<name>A0A4Y7T0A4_COPMI</name>
<organism evidence="2 3">
    <name type="scientific">Coprinellus micaceus</name>
    <name type="common">Glistening ink-cap mushroom</name>
    <name type="synonym">Coprinus micaceus</name>
    <dbReference type="NCBI Taxonomy" id="71717"/>
    <lineage>
        <taxon>Eukaryota</taxon>
        <taxon>Fungi</taxon>
        <taxon>Dikarya</taxon>
        <taxon>Basidiomycota</taxon>
        <taxon>Agaricomycotina</taxon>
        <taxon>Agaricomycetes</taxon>
        <taxon>Agaricomycetidae</taxon>
        <taxon>Agaricales</taxon>
        <taxon>Agaricineae</taxon>
        <taxon>Psathyrellaceae</taxon>
        <taxon>Coprinellus</taxon>
    </lineage>
</organism>
<protein>
    <submittedName>
        <fullName evidence="2">Uncharacterized protein</fullName>
    </submittedName>
</protein>
<proteinExistence type="predicted"/>
<reference evidence="2 3" key="1">
    <citation type="journal article" date="2019" name="Nat. Ecol. Evol.">
        <title>Megaphylogeny resolves global patterns of mushroom evolution.</title>
        <authorList>
            <person name="Varga T."/>
            <person name="Krizsan K."/>
            <person name="Foldi C."/>
            <person name="Dima B."/>
            <person name="Sanchez-Garcia M."/>
            <person name="Sanchez-Ramirez S."/>
            <person name="Szollosi G.J."/>
            <person name="Szarkandi J.G."/>
            <person name="Papp V."/>
            <person name="Albert L."/>
            <person name="Andreopoulos W."/>
            <person name="Angelini C."/>
            <person name="Antonin V."/>
            <person name="Barry K.W."/>
            <person name="Bougher N.L."/>
            <person name="Buchanan P."/>
            <person name="Buyck B."/>
            <person name="Bense V."/>
            <person name="Catcheside P."/>
            <person name="Chovatia M."/>
            <person name="Cooper J."/>
            <person name="Damon W."/>
            <person name="Desjardin D."/>
            <person name="Finy P."/>
            <person name="Geml J."/>
            <person name="Haridas S."/>
            <person name="Hughes K."/>
            <person name="Justo A."/>
            <person name="Karasinski D."/>
            <person name="Kautmanova I."/>
            <person name="Kiss B."/>
            <person name="Kocsube S."/>
            <person name="Kotiranta H."/>
            <person name="LaButti K.M."/>
            <person name="Lechner B.E."/>
            <person name="Liimatainen K."/>
            <person name="Lipzen A."/>
            <person name="Lukacs Z."/>
            <person name="Mihaltcheva S."/>
            <person name="Morgado L.N."/>
            <person name="Niskanen T."/>
            <person name="Noordeloos M.E."/>
            <person name="Ohm R.A."/>
            <person name="Ortiz-Santana B."/>
            <person name="Ovrebo C."/>
            <person name="Racz N."/>
            <person name="Riley R."/>
            <person name="Savchenko A."/>
            <person name="Shiryaev A."/>
            <person name="Soop K."/>
            <person name="Spirin V."/>
            <person name="Szebenyi C."/>
            <person name="Tomsovsky M."/>
            <person name="Tulloss R.E."/>
            <person name="Uehling J."/>
            <person name="Grigoriev I.V."/>
            <person name="Vagvolgyi C."/>
            <person name="Papp T."/>
            <person name="Martin F.M."/>
            <person name="Miettinen O."/>
            <person name="Hibbett D.S."/>
            <person name="Nagy L.G."/>
        </authorList>
    </citation>
    <scope>NUCLEOTIDE SEQUENCE [LARGE SCALE GENOMIC DNA]</scope>
    <source>
        <strain evidence="2 3">FP101781</strain>
    </source>
</reference>
<dbReference type="Proteomes" id="UP000298030">
    <property type="component" value="Unassembled WGS sequence"/>
</dbReference>
<keyword evidence="3" id="KW-1185">Reference proteome</keyword>
<dbReference type="EMBL" id="QPFP01000039">
    <property type="protein sequence ID" value="TEB27573.1"/>
    <property type="molecule type" value="Genomic_DNA"/>
</dbReference>
<evidence type="ECO:0000256" key="1">
    <source>
        <dbReference type="SAM" id="MobiDB-lite"/>
    </source>
</evidence>
<evidence type="ECO:0000313" key="2">
    <source>
        <dbReference type="EMBL" id="TEB27573.1"/>
    </source>
</evidence>
<sequence>MLTPPPLFPTTPKSKSKSKSRPATPTLTMASTPFDVSMPALVEQHPSSFSAFPGHPSPYSNPNSPFLHPPPPGVTSGGQPGMFDAFPGASGGGAAPISAGGFGAGSGMGGGMGGGFGGGGMGGMGGGPFGMGSAGPSGGGMSG</sequence>
<evidence type="ECO:0000313" key="3">
    <source>
        <dbReference type="Proteomes" id="UP000298030"/>
    </source>
</evidence>
<gene>
    <name evidence="2" type="ORF">FA13DRAFT_875055</name>
</gene>
<comment type="caution">
    <text evidence="2">The sequence shown here is derived from an EMBL/GenBank/DDBJ whole genome shotgun (WGS) entry which is preliminary data.</text>
</comment>
<feature type="region of interest" description="Disordered" evidence="1">
    <location>
        <begin position="1"/>
        <end position="89"/>
    </location>
</feature>
<accession>A0A4Y7T0A4</accession>